<dbReference type="PANTHER" id="PTHR45532:SF1">
    <property type="entry name" value="WD REPEAT-CONTAINING PROTEIN 97"/>
    <property type="match status" value="1"/>
</dbReference>
<evidence type="ECO:0000313" key="3">
    <source>
        <dbReference type="Proteomes" id="UP000504630"/>
    </source>
</evidence>
<organism evidence="3 4">
    <name type="scientific">Cottoperca gobio</name>
    <name type="common">Frogmouth</name>
    <name type="synonym">Aphritis gobio</name>
    <dbReference type="NCBI Taxonomy" id="56716"/>
    <lineage>
        <taxon>Eukaryota</taxon>
        <taxon>Metazoa</taxon>
        <taxon>Chordata</taxon>
        <taxon>Craniata</taxon>
        <taxon>Vertebrata</taxon>
        <taxon>Euteleostomi</taxon>
        <taxon>Actinopterygii</taxon>
        <taxon>Neopterygii</taxon>
        <taxon>Teleostei</taxon>
        <taxon>Neoteleostei</taxon>
        <taxon>Acanthomorphata</taxon>
        <taxon>Eupercaria</taxon>
        <taxon>Perciformes</taxon>
        <taxon>Notothenioidei</taxon>
        <taxon>Bovichtidae</taxon>
        <taxon>Cottoperca</taxon>
    </lineage>
</organism>
<dbReference type="OrthoDB" id="6262491at2759"/>
<dbReference type="InterPro" id="IPR015943">
    <property type="entry name" value="WD40/YVTN_repeat-like_dom_sf"/>
</dbReference>
<dbReference type="AlphaFoldDB" id="A0A6J2RXG1"/>
<dbReference type="SMART" id="SM00320">
    <property type="entry name" value="WD40"/>
    <property type="match status" value="2"/>
</dbReference>
<dbReference type="GeneID" id="115025706"/>
<evidence type="ECO:0000313" key="4">
    <source>
        <dbReference type="RefSeq" id="XP_029314005.1"/>
    </source>
</evidence>
<proteinExistence type="predicted"/>
<dbReference type="Gene3D" id="2.130.10.10">
    <property type="entry name" value="YVTN repeat-like/Quinoprotein amine dehydrogenase"/>
    <property type="match status" value="1"/>
</dbReference>
<sequence>MLVAAETGALLTSFKAKQRILCADYCLQKEILLALTDTGTVLQANTLTNPITLMQEWKGRGQGPWQRKDHVTENDAQILPIPGPACCLILYSYVAETQRALEEWRSLQERRGYSHRSKAALKDDKNKFLVILGHVGGCVSVLKADNGTVFHRTRAHNGQRVTAMQVYPENSYLLTTGEDMTVVVWRVNPYLQECLSQQLSLHCGQPQVYLAALGTQLALTFQEPNSYTHNLMHFNLLNQRQTDYPPNEGHSDDFTGLCVCPNLEVFVSSSLDGTVCIWNMENHLMRTLQLNAVPECLAHSGFGGELFLGIRGDLYRMNCAKFLPHQLMLLSTYCAERLPDTPVIENKQKNANTDKDEEEESPTIGKNLNTDLAALLQGSVKCLKEKPPSTKETKKEAFARYMEIIYGLPLNIKIDLEDTIEPDTFEISSFDPEPYHHKHRKPSNLKEDVRPEPTIEIPVNVVKNKKTKAPATISKPTKTLIKVQPPPVLPKPVIEEVEPEIISTKEQPKPQTLPPPPTPRPRNPTPPPPREPIPDVPTFLKQFAEAGWFEDLYPNKKCITSTMSPEDFSWQLLGRLDTCSAPSKLKIFTALQALGSQGVLQNADKLYQGLIDRVPTFVRPHMSLEQRAALVEMLNQLVRLKSASYKLVKKLLTLLAFKQLGLRQTVLHILTALAVNEAEPWLLPELESWDSELRDQPDIWKNLHDRAESWLQLWISKYKEHDMHLYLRSTAKWKPTTFSMVDVLNYFCSVQKEEYRKARCVAPADGRNTVLMPLCDCSSRPILRLGETYSMARTWRPPGVILPPLRNRPFLMQFPNFISLPLPRVTLCPFRVCSEEDWLKASTRRYFIQQQSYVEYYR</sequence>
<feature type="compositionally biased region" description="Pro residues" evidence="2">
    <location>
        <begin position="511"/>
        <end position="535"/>
    </location>
</feature>
<accession>A0A6J2RXG1</accession>
<dbReference type="Proteomes" id="UP000504630">
    <property type="component" value="Chromosome 20"/>
</dbReference>
<name>A0A6J2RXG1_COTGO</name>
<gene>
    <name evidence="4" type="primary">wdr97</name>
</gene>
<evidence type="ECO:0000256" key="2">
    <source>
        <dbReference type="SAM" id="MobiDB-lite"/>
    </source>
</evidence>
<dbReference type="PROSITE" id="PS50082">
    <property type="entry name" value="WD_REPEATS_2"/>
    <property type="match status" value="2"/>
</dbReference>
<dbReference type="SUPFAM" id="SSF50978">
    <property type="entry name" value="WD40 repeat-like"/>
    <property type="match status" value="1"/>
</dbReference>
<feature type="repeat" description="WD" evidence="1">
    <location>
        <begin position="247"/>
        <end position="282"/>
    </location>
</feature>
<dbReference type="InterPro" id="IPR001680">
    <property type="entry name" value="WD40_rpt"/>
</dbReference>
<keyword evidence="3" id="KW-1185">Reference proteome</keyword>
<feature type="region of interest" description="Disordered" evidence="2">
    <location>
        <begin position="427"/>
        <end position="446"/>
    </location>
</feature>
<feature type="region of interest" description="Disordered" evidence="2">
    <location>
        <begin position="500"/>
        <end position="536"/>
    </location>
</feature>
<reference evidence="4" key="1">
    <citation type="submission" date="2025-08" db="UniProtKB">
        <authorList>
            <consortium name="RefSeq"/>
        </authorList>
    </citation>
    <scope>IDENTIFICATION</scope>
</reference>
<protein>
    <submittedName>
        <fullName evidence="4">WD repeat-containing protein 97 isoform X1</fullName>
    </submittedName>
</protein>
<dbReference type="PANTHER" id="PTHR45532">
    <property type="entry name" value="WD REPEAT-CONTAINING PROTEIN 97"/>
    <property type="match status" value="1"/>
</dbReference>
<dbReference type="KEGG" id="cgob:115025706"/>
<dbReference type="InterPro" id="IPR036322">
    <property type="entry name" value="WD40_repeat_dom_sf"/>
</dbReference>
<dbReference type="CTD" id="340390"/>
<dbReference type="InParanoid" id="A0A6J2RXG1"/>
<evidence type="ECO:0000256" key="1">
    <source>
        <dbReference type="PROSITE-ProRule" id="PRU00221"/>
    </source>
</evidence>
<keyword evidence="1" id="KW-0853">WD repeat</keyword>
<dbReference type="Pfam" id="PF00400">
    <property type="entry name" value="WD40"/>
    <property type="match status" value="2"/>
</dbReference>
<dbReference type="RefSeq" id="XP_029314005.1">
    <property type="nucleotide sequence ID" value="XM_029458145.1"/>
</dbReference>
<dbReference type="PROSITE" id="PS50294">
    <property type="entry name" value="WD_REPEATS_REGION"/>
    <property type="match status" value="1"/>
</dbReference>
<feature type="repeat" description="WD" evidence="1">
    <location>
        <begin position="154"/>
        <end position="188"/>
    </location>
</feature>
<feature type="region of interest" description="Disordered" evidence="2">
    <location>
        <begin position="345"/>
        <end position="366"/>
    </location>
</feature>